<dbReference type="Proteomes" id="UP000252405">
    <property type="component" value="Unassembled WGS sequence"/>
</dbReference>
<protein>
    <submittedName>
        <fullName evidence="1">Uncharacterized protein</fullName>
    </submittedName>
</protein>
<sequence>MAVLVEATTVILRAAAVDERVAGGWDSLQACLPQTGVCSDDELVSISLVDPAEVRCLVDRLVALGLHFDWEGSFEDIAFADQKRGLITPCDWLTFETVRIGISGTPPSVAICRLAGNQSHELRLPEGWRYQGSLSEAFGAEGTGPVP</sequence>
<comment type="caution">
    <text evidence="1">The sequence shown here is derived from an EMBL/GenBank/DDBJ whole genome shotgun (WGS) entry which is preliminary data.</text>
</comment>
<evidence type="ECO:0000313" key="1">
    <source>
        <dbReference type="EMBL" id="RCV87799.1"/>
    </source>
</evidence>
<name>A0A368TSQ0_9GAMM</name>
<dbReference type="OrthoDB" id="5615103at2"/>
<dbReference type="RefSeq" id="WP_114479977.1">
    <property type="nucleotide sequence ID" value="NZ_QPII01000013.1"/>
</dbReference>
<accession>A0A368TSQ0</accession>
<gene>
    <name evidence="1" type="ORF">DU505_15905</name>
</gene>
<evidence type="ECO:0000313" key="2">
    <source>
        <dbReference type="Proteomes" id="UP000252405"/>
    </source>
</evidence>
<dbReference type="AlphaFoldDB" id="A0A368TSQ0"/>
<organism evidence="1 2">
    <name type="scientific">Billgrantia montanilacus</name>
    <dbReference type="NCBI Taxonomy" id="2282305"/>
    <lineage>
        <taxon>Bacteria</taxon>
        <taxon>Pseudomonadati</taxon>
        <taxon>Pseudomonadota</taxon>
        <taxon>Gammaproteobacteria</taxon>
        <taxon>Oceanospirillales</taxon>
        <taxon>Halomonadaceae</taxon>
        <taxon>Billgrantia</taxon>
    </lineage>
</organism>
<reference evidence="1 2" key="1">
    <citation type="submission" date="2018-07" db="EMBL/GenBank/DDBJ databases">
        <title>Halomonas montanilacus sp. nov., isolated from Lake Pengyan on Tibetan Plateau.</title>
        <authorList>
            <person name="Lu H."/>
            <person name="Xing P."/>
            <person name="Wu Q."/>
        </authorList>
    </citation>
    <scope>NUCLEOTIDE SEQUENCE [LARGE SCALE GENOMIC DNA]</scope>
    <source>
        <strain evidence="1 2">PYC7W</strain>
    </source>
</reference>
<dbReference type="EMBL" id="QPII01000013">
    <property type="protein sequence ID" value="RCV87799.1"/>
    <property type="molecule type" value="Genomic_DNA"/>
</dbReference>
<proteinExistence type="predicted"/>
<keyword evidence="2" id="KW-1185">Reference proteome</keyword>